<dbReference type="InterPro" id="IPR050491">
    <property type="entry name" value="AmpC-like"/>
</dbReference>
<dbReference type="Proteomes" id="UP000029708">
    <property type="component" value="Unassembled WGS sequence"/>
</dbReference>
<dbReference type="PANTHER" id="PTHR46825">
    <property type="entry name" value="D-ALANYL-D-ALANINE-CARBOXYPEPTIDASE/ENDOPEPTIDASE AMPH"/>
    <property type="match status" value="1"/>
</dbReference>
<feature type="signal peptide" evidence="2">
    <location>
        <begin position="1"/>
        <end position="20"/>
    </location>
</feature>
<feature type="transmembrane region" description="Helical" evidence="1">
    <location>
        <begin position="367"/>
        <end position="387"/>
    </location>
</feature>
<dbReference type="OrthoDB" id="9799367at2"/>
<keyword evidence="1" id="KW-1133">Transmembrane helix</keyword>
<protein>
    <submittedName>
        <fullName evidence="4">Beta-lactamase</fullName>
    </submittedName>
</protein>
<feature type="chain" id="PRO_5001944400" evidence="2">
    <location>
        <begin position="21"/>
        <end position="473"/>
    </location>
</feature>
<keyword evidence="5" id="KW-1185">Reference proteome</keyword>
<evidence type="ECO:0000256" key="2">
    <source>
        <dbReference type="SAM" id="SignalP"/>
    </source>
</evidence>
<dbReference type="SUPFAM" id="SSF56601">
    <property type="entry name" value="beta-lactamase/transpeptidase-like"/>
    <property type="match status" value="1"/>
</dbReference>
<evidence type="ECO:0000259" key="3">
    <source>
        <dbReference type="Pfam" id="PF00144"/>
    </source>
</evidence>
<comment type="caution">
    <text evidence="4">The sequence shown here is derived from an EMBL/GenBank/DDBJ whole genome shotgun (WGS) entry which is preliminary data.</text>
</comment>
<feature type="transmembrane region" description="Helical" evidence="1">
    <location>
        <begin position="399"/>
        <end position="425"/>
    </location>
</feature>
<dbReference type="AlphaFoldDB" id="A0A099CWN9"/>
<gene>
    <name evidence="4" type="ORF">LF63_0106770</name>
</gene>
<name>A0A099CWN9_9GAMM</name>
<keyword evidence="1" id="KW-0472">Membrane</keyword>
<organism evidence="4 5">
    <name type="scientific">Oleiagrimonas soli</name>
    <dbReference type="NCBI Taxonomy" id="1543381"/>
    <lineage>
        <taxon>Bacteria</taxon>
        <taxon>Pseudomonadati</taxon>
        <taxon>Pseudomonadota</taxon>
        <taxon>Gammaproteobacteria</taxon>
        <taxon>Lysobacterales</taxon>
        <taxon>Rhodanobacteraceae</taxon>
        <taxon>Oleiagrimonas</taxon>
    </lineage>
</organism>
<dbReference type="Pfam" id="PF00144">
    <property type="entry name" value="Beta-lactamase"/>
    <property type="match status" value="1"/>
</dbReference>
<proteinExistence type="predicted"/>
<accession>A0A099CWN9</accession>
<sequence>MRRWLWILVLALSATVRASAPEGSIDSFLDREMPASGMPGVAYAVVAHGEIASMGARGVARAGGHRKLTPDTPFLTGSISKSFTALAVMQLVEAGKVDLDAKLSDYLDGFSGRPGGVITIRQLLSHTSGFSTMQGNTRPARRSDGKDALADRVEQLATVTPAYKPGARWAYSNINYQILGRLIEVVSGQTYQAYVTTHILHPVGMTHSFVADGETHAAMATGHRPWFGTEQPMSTNRTDRATAPQGGIVASASDLARYLQMMMNGEDDILSAADKARMMRPASQASPFYGFGWFVDVRHGTVWHAGASPGFESLATMMPTRKKAVVVLVNAGSGLGFAETAPLRDGITDRALGLTDDSGGSRWPPKLLFIGFVLLPIFYVLSMIWAWRYRDRLRAKARAGLFGVFSLWFPLFTTLVAAWVCLRLVPSLNAAPLGTVLLFQPDFGWTLIANAVTGPLWAVLRLGLAYTGRLARV</sequence>
<dbReference type="EMBL" id="JROI01000010">
    <property type="protein sequence ID" value="KGI78408.1"/>
    <property type="molecule type" value="Genomic_DNA"/>
</dbReference>
<dbReference type="InterPro" id="IPR012338">
    <property type="entry name" value="Beta-lactam/transpept-like"/>
</dbReference>
<dbReference type="HOGENOM" id="CLU_020027_4_1_6"/>
<keyword evidence="1" id="KW-0812">Transmembrane</keyword>
<feature type="transmembrane region" description="Helical" evidence="1">
    <location>
        <begin position="445"/>
        <end position="464"/>
    </location>
</feature>
<keyword evidence="2" id="KW-0732">Signal</keyword>
<dbReference type="PANTHER" id="PTHR46825:SF9">
    <property type="entry name" value="BETA-LACTAMASE-RELATED DOMAIN-CONTAINING PROTEIN"/>
    <property type="match status" value="1"/>
</dbReference>
<evidence type="ECO:0000313" key="5">
    <source>
        <dbReference type="Proteomes" id="UP000029708"/>
    </source>
</evidence>
<reference evidence="4" key="1">
    <citation type="submission" date="2014-09" db="EMBL/GenBank/DDBJ databases">
        <title>Xanthomonadaceae 3.5X direct submission.</title>
        <authorList>
            <person name="Fang T."/>
            <person name="Wang H."/>
        </authorList>
    </citation>
    <scope>NUCLEOTIDE SEQUENCE [LARGE SCALE GENOMIC DNA]</scope>
    <source>
        <strain evidence="4">3.5X</strain>
    </source>
</reference>
<evidence type="ECO:0000256" key="1">
    <source>
        <dbReference type="SAM" id="Phobius"/>
    </source>
</evidence>
<dbReference type="STRING" id="1543381.LF63_0106770"/>
<feature type="domain" description="Beta-lactamase-related" evidence="3">
    <location>
        <begin position="29"/>
        <end position="341"/>
    </location>
</feature>
<dbReference type="Gene3D" id="3.40.710.10">
    <property type="entry name" value="DD-peptidase/beta-lactamase superfamily"/>
    <property type="match status" value="1"/>
</dbReference>
<dbReference type="InterPro" id="IPR001466">
    <property type="entry name" value="Beta-lactam-related"/>
</dbReference>
<evidence type="ECO:0000313" key="4">
    <source>
        <dbReference type="EMBL" id="KGI78408.1"/>
    </source>
</evidence>